<sequence>MVLESKNIMNQLLFRSQLKKNLLSWKLVVIVGVSIGLVILEQKTTNNWHLVKSNNFLHYVVLMDKYSLAGVAYLLVLPILSALLGGTIYSGEFHSGRIISLQARLSRREIIKTISLSSFILGGIAAVIPILGSVPVAFVVLSRFDFISGNSNFSIFESNFWGYSLYEHSQIALILILLGLLFIFGGLVAVVSTVISFYTKIKYIELLLPFVFSLIWFLLVSAIGFPEMGHIVFLDFPVSSGFPNVDLYLTVAYFILAIGSVVLITRKERNDDFA</sequence>
<dbReference type="AlphaFoldDB" id="A0A387BGN4"/>
<keyword evidence="1" id="KW-0472">Membrane</keyword>
<proteinExistence type="predicted"/>
<dbReference type="OrthoDB" id="1700631at2"/>
<evidence type="ECO:0000256" key="1">
    <source>
        <dbReference type="SAM" id="Phobius"/>
    </source>
</evidence>
<reference evidence="2 3" key="1">
    <citation type="submission" date="2018-09" db="EMBL/GenBank/DDBJ databases">
        <title>Genome sequencing of strain 1JSPR-7.</title>
        <authorList>
            <person name="Heo J."/>
            <person name="Kim S.-J."/>
            <person name="Kwon S.-W."/>
        </authorList>
    </citation>
    <scope>NUCLEOTIDE SEQUENCE [LARGE SCALE GENOMIC DNA]</scope>
    <source>
        <strain evidence="2 3">1JSPR-7</strain>
    </source>
</reference>
<feature type="transmembrane region" description="Helical" evidence="1">
    <location>
        <begin position="171"/>
        <end position="199"/>
    </location>
</feature>
<evidence type="ECO:0000313" key="2">
    <source>
        <dbReference type="EMBL" id="AYG01788.1"/>
    </source>
</evidence>
<feature type="transmembrane region" description="Helical" evidence="1">
    <location>
        <begin position="21"/>
        <end position="40"/>
    </location>
</feature>
<dbReference type="EMBL" id="CP032627">
    <property type="protein sequence ID" value="AYG01788.1"/>
    <property type="molecule type" value="Genomic_DNA"/>
</dbReference>
<name>A0A387BGN4_9LACT</name>
<feature type="transmembrane region" description="Helical" evidence="1">
    <location>
        <begin position="245"/>
        <end position="264"/>
    </location>
</feature>
<feature type="transmembrane region" description="Helical" evidence="1">
    <location>
        <begin position="66"/>
        <end position="89"/>
    </location>
</feature>
<keyword evidence="1" id="KW-1133">Transmembrane helix</keyword>
<feature type="transmembrane region" description="Helical" evidence="1">
    <location>
        <begin position="206"/>
        <end position="225"/>
    </location>
</feature>
<dbReference type="Proteomes" id="UP000269374">
    <property type="component" value="Chromosome"/>
</dbReference>
<evidence type="ECO:0000313" key="3">
    <source>
        <dbReference type="Proteomes" id="UP000269374"/>
    </source>
</evidence>
<keyword evidence="1" id="KW-0812">Transmembrane</keyword>
<protein>
    <submittedName>
        <fullName evidence="2">Uncharacterized protein</fullName>
    </submittedName>
</protein>
<keyword evidence="3" id="KW-1185">Reference proteome</keyword>
<accession>A0A387BGN4</accession>
<dbReference type="KEGG" id="lact:D7I46_12425"/>
<organism evidence="2 3">
    <name type="scientific">Lactococcus allomyrinae</name>
    <dbReference type="NCBI Taxonomy" id="2419773"/>
    <lineage>
        <taxon>Bacteria</taxon>
        <taxon>Bacillati</taxon>
        <taxon>Bacillota</taxon>
        <taxon>Bacilli</taxon>
        <taxon>Lactobacillales</taxon>
        <taxon>Streptococcaceae</taxon>
        <taxon>Lactococcus</taxon>
    </lineage>
</organism>
<feature type="transmembrane region" description="Helical" evidence="1">
    <location>
        <begin position="110"/>
        <end position="141"/>
    </location>
</feature>
<gene>
    <name evidence="2" type="ORF">D7I46_12425</name>
</gene>